<evidence type="ECO:0000313" key="6">
    <source>
        <dbReference type="EMBL" id="MFC7277983.1"/>
    </source>
</evidence>
<dbReference type="Pfam" id="PF00392">
    <property type="entry name" value="GntR"/>
    <property type="match status" value="1"/>
</dbReference>
<dbReference type="Gene3D" id="1.20.120.530">
    <property type="entry name" value="GntR ligand-binding domain-like"/>
    <property type="match status" value="1"/>
</dbReference>
<evidence type="ECO:0000256" key="4">
    <source>
        <dbReference type="SAM" id="MobiDB-lite"/>
    </source>
</evidence>
<dbReference type="Pfam" id="PF07729">
    <property type="entry name" value="FCD"/>
    <property type="match status" value="1"/>
</dbReference>
<keyword evidence="3" id="KW-0804">Transcription</keyword>
<dbReference type="PRINTS" id="PR00035">
    <property type="entry name" value="HTHGNTR"/>
</dbReference>
<dbReference type="Proteomes" id="UP001596548">
    <property type="component" value="Unassembled WGS sequence"/>
</dbReference>
<dbReference type="InterPro" id="IPR036388">
    <property type="entry name" value="WH-like_DNA-bd_sf"/>
</dbReference>
<dbReference type="PANTHER" id="PTHR43537">
    <property type="entry name" value="TRANSCRIPTIONAL REGULATOR, GNTR FAMILY"/>
    <property type="match status" value="1"/>
</dbReference>
<dbReference type="CDD" id="cd07377">
    <property type="entry name" value="WHTH_GntR"/>
    <property type="match status" value="1"/>
</dbReference>
<dbReference type="SMART" id="SM00895">
    <property type="entry name" value="FCD"/>
    <property type="match status" value="1"/>
</dbReference>
<dbReference type="InterPro" id="IPR008920">
    <property type="entry name" value="TF_FadR/GntR_C"/>
</dbReference>
<dbReference type="Gene3D" id="1.10.10.10">
    <property type="entry name" value="Winged helix-like DNA-binding domain superfamily/Winged helix DNA-binding domain"/>
    <property type="match status" value="1"/>
</dbReference>
<evidence type="ECO:0000313" key="7">
    <source>
        <dbReference type="Proteomes" id="UP001596548"/>
    </source>
</evidence>
<reference evidence="7" key="1">
    <citation type="journal article" date="2019" name="Int. J. Syst. Evol. Microbiol.">
        <title>The Global Catalogue of Microorganisms (GCM) 10K type strain sequencing project: providing services to taxonomists for standard genome sequencing and annotation.</title>
        <authorList>
            <consortium name="The Broad Institute Genomics Platform"/>
            <consortium name="The Broad Institute Genome Sequencing Center for Infectious Disease"/>
            <person name="Wu L."/>
            <person name="Ma J."/>
        </authorList>
    </citation>
    <scope>NUCLEOTIDE SEQUENCE [LARGE SCALE GENOMIC DNA]</scope>
    <source>
        <strain evidence="7">XZYJT-10</strain>
    </source>
</reference>
<evidence type="ECO:0000256" key="3">
    <source>
        <dbReference type="ARBA" id="ARBA00023163"/>
    </source>
</evidence>
<name>A0ABW2HXV0_9ACTN</name>
<dbReference type="PROSITE" id="PS50949">
    <property type="entry name" value="HTH_GNTR"/>
    <property type="match status" value="1"/>
</dbReference>
<gene>
    <name evidence="6" type="ORF">ACFQS1_28695</name>
</gene>
<feature type="domain" description="HTH gntR-type" evidence="5">
    <location>
        <begin position="19"/>
        <end position="86"/>
    </location>
</feature>
<dbReference type="SUPFAM" id="SSF48008">
    <property type="entry name" value="GntR ligand-binding domain-like"/>
    <property type="match status" value="1"/>
</dbReference>
<keyword evidence="2" id="KW-0238">DNA-binding</keyword>
<keyword evidence="1" id="KW-0805">Transcription regulation</keyword>
<proteinExistence type="predicted"/>
<dbReference type="SMART" id="SM00345">
    <property type="entry name" value="HTH_GNTR"/>
    <property type="match status" value="1"/>
</dbReference>
<protein>
    <submittedName>
        <fullName evidence="6">GntR family transcriptional regulator</fullName>
    </submittedName>
</protein>
<sequence length="231" mass="25646">MPADDRRPTIPPAGPGRTEDPARHARDALRDAILNGEYLPGERLVEAQLCERLGVSRFNVRAALQDLAADGLVKVERNKGAHVRKVTLDEAVEITEVRMVLEGLVAARAAARVTDEQASELDEIGLLMRRAVNAGEFRRYGDLNQRLHGLIRDIAGHRTADGIIETLRGQLVRHQFMISLHPGRPAISLPQHERIIEAIRNRDPKAAESAMREHIASVIEALRDVDATELR</sequence>
<dbReference type="InterPro" id="IPR036390">
    <property type="entry name" value="WH_DNA-bd_sf"/>
</dbReference>
<evidence type="ECO:0000256" key="2">
    <source>
        <dbReference type="ARBA" id="ARBA00023125"/>
    </source>
</evidence>
<organism evidence="6 7">
    <name type="scientific">Paractinoplanes rhizophilus</name>
    <dbReference type="NCBI Taxonomy" id="1416877"/>
    <lineage>
        <taxon>Bacteria</taxon>
        <taxon>Bacillati</taxon>
        <taxon>Actinomycetota</taxon>
        <taxon>Actinomycetes</taxon>
        <taxon>Micromonosporales</taxon>
        <taxon>Micromonosporaceae</taxon>
        <taxon>Paractinoplanes</taxon>
    </lineage>
</organism>
<dbReference type="PANTHER" id="PTHR43537:SF5">
    <property type="entry name" value="UXU OPERON TRANSCRIPTIONAL REGULATOR"/>
    <property type="match status" value="1"/>
</dbReference>
<comment type="caution">
    <text evidence="6">The sequence shown here is derived from an EMBL/GenBank/DDBJ whole genome shotgun (WGS) entry which is preliminary data.</text>
</comment>
<feature type="region of interest" description="Disordered" evidence="4">
    <location>
        <begin position="1"/>
        <end position="24"/>
    </location>
</feature>
<evidence type="ECO:0000256" key="1">
    <source>
        <dbReference type="ARBA" id="ARBA00023015"/>
    </source>
</evidence>
<accession>A0ABW2HXV0</accession>
<dbReference type="EMBL" id="JBHTBJ010000027">
    <property type="protein sequence ID" value="MFC7277983.1"/>
    <property type="molecule type" value="Genomic_DNA"/>
</dbReference>
<dbReference type="InterPro" id="IPR000524">
    <property type="entry name" value="Tscrpt_reg_HTH_GntR"/>
</dbReference>
<dbReference type="SUPFAM" id="SSF46785">
    <property type="entry name" value="Winged helix' DNA-binding domain"/>
    <property type="match status" value="1"/>
</dbReference>
<dbReference type="InterPro" id="IPR011711">
    <property type="entry name" value="GntR_C"/>
</dbReference>
<evidence type="ECO:0000259" key="5">
    <source>
        <dbReference type="PROSITE" id="PS50949"/>
    </source>
</evidence>
<keyword evidence="7" id="KW-1185">Reference proteome</keyword>
<dbReference type="RefSeq" id="WP_378974265.1">
    <property type="nucleotide sequence ID" value="NZ_JBHTBJ010000027.1"/>
</dbReference>